<dbReference type="SUPFAM" id="SSF47459">
    <property type="entry name" value="HLH, helix-loop-helix DNA-binding domain"/>
    <property type="match status" value="1"/>
</dbReference>
<keyword evidence="2" id="KW-0805">Transcription regulation</keyword>
<feature type="coiled-coil region" evidence="5">
    <location>
        <begin position="346"/>
        <end position="380"/>
    </location>
</feature>
<organism evidence="8 9">
    <name type="scientific">Desmophyllum pertusum</name>
    <dbReference type="NCBI Taxonomy" id="174260"/>
    <lineage>
        <taxon>Eukaryota</taxon>
        <taxon>Metazoa</taxon>
        <taxon>Cnidaria</taxon>
        <taxon>Anthozoa</taxon>
        <taxon>Hexacorallia</taxon>
        <taxon>Scleractinia</taxon>
        <taxon>Caryophylliina</taxon>
        <taxon>Caryophylliidae</taxon>
        <taxon>Desmophyllum</taxon>
    </lineage>
</organism>
<sequence>MTSLFDPMTTTPHSSSPTLDMLDGSLDPEKNSPLQDPKGTDPTQVPEPETVTVTVSTVSEEQTAAALVGQQASAAFGDPGTLQFQYRPDTNGVQATGFNGGTQQIRVVQLQAADPTVERVDAATATFAPQVQTVIQSPFSNGSSPTHTVETDGGADGTRFTYFQAADPNATATVVHQTGGADSLDGTSAYTVRNIPVSLTQPSSPSQMPITMTEAQTITTVGTAAGGFYVMMSPQDVMPGGNQRNIAPAITHKLSTKLEAPRTARDEKRRATHNEVERRRRDKINTWINKLAKVVPECCNEQAKAGQVGGSQNSNISKGGILSKTVDYINELKSHNTRMVETIKDTERMTIDTELLRQQVEDLRQENALLRVQLQQHGIELGPGGQTV</sequence>
<keyword evidence="5" id="KW-0175">Coiled coil</keyword>
<evidence type="ECO:0000256" key="2">
    <source>
        <dbReference type="ARBA" id="ARBA00023015"/>
    </source>
</evidence>
<gene>
    <name evidence="8" type="primary">usf1</name>
    <name evidence="8" type="ORF">OS493_018267</name>
</gene>
<dbReference type="Pfam" id="PF00010">
    <property type="entry name" value="HLH"/>
    <property type="match status" value="1"/>
</dbReference>
<dbReference type="PANTHER" id="PTHR46117:SF3">
    <property type="entry name" value="FI24210P1"/>
    <property type="match status" value="1"/>
</dbReference>
<comment type="subcellular location">
    <subcellularLocation>
        <location evidence="1">Nucleus</location>
    </subcellularLocation>
</comment>
<evidence type="ECO:0000259" key="7">
    <source>
        <dbReference type="PROSITE" id="PS50888"/>
    </source>
</evidence>
<dbReference type="InterPro" id="IPR036638">
    <property type="entry name" value="HLH_DNA-bd_sf"/>
</dbReference>
<dbReference type="GO" id="GO:0046983">
    <property type="term" value="F:protein dimerization activity"/>
    <property type="evidence" value="ECO:0007669"/>
    <property type="project" value="InterPro"/>
</dbReference>
<comment type="caution">
    <text evidence="8">The sequence shown here is derived from an EMBL/GenBank/DDBJ whole genome shotgun (WGS) entry which is preliminary data.</text>
</comment>
<evidence type="ECO:0000256" key="6">
    <source>
        <dbReference type="SAM" id="MobiDB-lite"/>
    </source>
</evidence>
<keyword evidence="3" id="KW-0804">Transcription</keyword>
<name>A0A9W9YBW9_9CNID</name>
<dbReference type="InterPro" id="IPR051732">
    <property type="entry name" value="USF"/>
</dbReference>
<keyword evidence="4" id="KW-0539">Nucleus</keyword>
<dbReference type="GO" id="GO:0000978">
    <property type="term" value="F:RNA polymerase II cis-regulatory region sequence-specific DNA binding"/>
    <property type="evidence" value="ECO:0007669"/>
    <property type="project" value="TreeGrafter"/>
</dbReference>
<protein>
    <submittedName>
        <fullName evidence="8">Positive regulation of transcription from RNA polymerase II promoter by glucose</fullName>
    </submittedName>
</protein>
<evidence type="ECO:0000256" key="5">
    <source>
        <dbReference type="SAM" id="Coils"/>
    </source>
</evidence>
<reference evidence="8" key="1">
    <citation type="submission" date="2023-01" db="EMBL/GenBank/DDBJ databases">
        <title>Genome assembly of the deep-sea coral Lophelia pertusa.</title>
        <authorList>
            <person name="Herrera S."/>
            <person name="Cordes E."/>
        </authorList>
    </citation>
    <scope>NUCLEOTIDE SEQUENCE</scope>
    <source>
        <strain evidence="8">USNM1676648</strain>
        <tissue evidence="8">Polyp</tissue>
    </source>
</reference>
<dbReference type="SMART" id="SM00353">
    <property type="entry name" value="HLH"/>
    <property type="match status" value="1"/>
</dbReference>
<accession>A0A9W9YBW9</accession>
<dbReference type="Gene3D" id="4.10.280.10">
    <property type="entry name" value="Helix-loop-helix DNA-binding domain"/>
    <property type="match status" value="1"/>
</dbReference>
<dbReference type="AlphaFoldDB" id="A0A9W9YBW9"/>
<evidence type="ECO:0000256" key="4">
    <source>
        <dbReference type="ARBA" id="ARBA00023242"/>
    </source>
</evidence>
<dbReference type="InterPro" id="IPR011598">
    <property type="entry name" value="bHLH_dom"/>
</dbReference>
<dbReference type="PANTHER" id="PTHR46117">
    <property type="entry name" value="FI24210P1"/>
    <property type="match status" value="1"/>
</dbReference>
<feature type="region of interest" description="Disordered" evidence="6">
    <location>
        <begin position="259"/>
        <end position="278"/>
    </location>
</feature>
<evidence type="ECO:0000256" key="3">
    <source>
        <dbReference type="ARBA" id="ARBA00023163"/>
    </source>
</evidence>
<dbReference type="PROSITE" id="PS50888">
    <property type="entry name" value="BHLH"/>
    <property type="match status" value="1"/>
</dbReference>
<keyword evidence="9" id="KW-1185">Reference proteome</keyword>
<feature type="region of interest" description="Disordered" evidence="6">
    <location>
        <begin position="1"/>
        <end position="48"/>
    </location>
</feature>
<dbReference type="OrthoDB" id="690068at2759"/>
<evidence type="ECO:0000256" key="1">
    <source>
        <dbReference type="ARBA" id="ARBA00004123"/>
    </source>
</evidence>
<dbReference type="GO" id="GO:0000981">
    <property type="term" value="F:DNA-binding transcription factor activity, RNA polymerase II-specific"/>
    <property type="evidence" value="ECO:0007669"/>
    <property type="project" value="TreeGrafter"/>
</dbReference>
<evidence type="ECO:0000313" key="9">
    <source>
        <dbReference type="Proteomes" id="UP001163046"/>
    </source>
</evidence>
<feature type="compositionally biased region" description="Low complexity" evidence="6">
    <location>
        <begin position="7"/>
        <end position="18"/>
    </location>
</feature>
<evidence type="ECO:0000313" key="8">
    <source>
        <dbReference type="EMBL" id="KAJ7333093.1"/>
    </source>
</evidence>
<dbReference type="Proteomes" id="UP001163046">
    <property type="component" value="Unassembled WGS sequence"/>
</dbReference>
<feature type="domain" description="BHLH" evidence="7">
    <location>
        <begin position="268"/>
        <end position="332"/>
    </location>
</feature>
<proteinExistence type="predicted"/>
<dbReference type="GO" id="GO:0005634">
    <property type="term" value="C:nucleus"/>
    <property type="evidence" value="ECO:0007669"/>
    <property type="project" value="UniProtKB-SubCell"/>
</dbReference>
<dbReference type="EMBL" id="MU827787">
    <property type="protein sequence ID" value="KAJ7333093.1"/>
    <property type="molecule type" value="Genomic_DNA"/>
</dbReference>